<keyword evidence="3 6" id="KW-0812">Transmembrane</keyword>
<evidence type="ECO:0000256" key="4">
    <source>
        <dbReference type="ARBA" id="ARBA00022989"/>
    </source>
</evidence>
<dbReference type="PANTHER" id="PTHR22911:SF6">
    <property type="entry name" value="SOLUTE CARRIER FAMILY 35 MEMBER G1"/>
    <property type="match status" value="1"/>
</dbReference>
<evidence type="ECO:0000256" key="2">
    <source>
        <dbReference type="ARBA" id="ARBA00009853"/>
    </source>
</evidence>
<dbReference type="STRING" id="665126.ABB55_22385"/>
<reference evidence="8 9" key="1">
    <citation type="submission" date="2015-09" db="EMBL/GenBank/DDBJ databases">
        <authorList>
            <person name="Jackson K.R."/>
            <person name="Lunt B.L."/>
            <person name="Fisher J.N.B."/>
            <person name="Gardner A.V."/>
            <person name="Bailey M.E."/>
            <person name="Deus L.M."/>
            <person name="Earl A.S."/>
            <person name="Gibby P.D."/>
            <person name="Hartmann K.A."/>
            <person name="Liu J.E."/>
            <person name="Manci A.M."/>
            <person name="Nielsen D.A."/>
            <person name="Solomon M.B."/>
            <person name="Breakwell D.P."/>
            <person name="Burnett S.H."/>
            <person name="Grose J.H."/>
        </authorList>
    </citation>
    <scope>NUCLEOTIDE SEQUENCE [LARGE SCALE GENOMIC DNA]</scope>
    <source>
        <strain evidence="8 9">16</strain>
    </source>
</reference>
<dbReference type="SUPFAM" id="SSF103481">
    <property type="entry name" value="Multidrug resistance efflux transporter EmrE"/>
    <property type="match status" value="2"/>
</dbReference>
<keyword evidence="4 6" id="KW-1133">Transmembrane helix</keyword>
<evidence type="ECO:0000256" key="6">
    <source>
        <dbReference type="SAM" id="Phobius"/>
    </source>
</evidence>
<evidence type="ECO:0000313" key="9">
    <source>
        <dbReference type="Proteomes" id="UP000048984"/>
    </source>
</evidence>
<dbReference type="Gene3D" id="1.10.3730.20">
    <property type="match status" value="1"/>
</dbReference>
<comment type="similarity">
    <text evidence="2">Belongs to the drug/metabolite transporter (DMT) superfamily. 10 TMS drug/metabolite exporter (DME) (TC 2.A.7.3) family.</text>
</comment>
<feature type="domain" description="EamA" evidence="7">
    <location>
        <begin position="4"/>
        <end position="129"/>
    </location>
</feature>
<feature type="transmembrane region" description="Helical" evidence="6">
    <location>
        <begin position="202"/>
        <end position="220"/>
    </location>
</feature>
<evidence type="ECO:0000259" key="7">
    <source>
        <dbReference type="Pfam" id="PF00892"/>
    </source>
</evidence>
<dbReference type="EMBL" id="LJYW01000001">
    <property type="protein sequence ID" value="KPL54634.1"/>
    <property type="molecule type" value="Genomic_DNA"/>
</dbReference>
<feature type="transmembrane region" description="Helical" evidence="6">
    <location>
        <begin position="138"/>
        <end position="157"/>
    </location>
</feature>
<feature type="transmembrane region" description="Helical" evidence="6">
    <location>
        <begin position="113"/>
        <end position="132"/>
    </location>
</feature>
<comment type="caution">
    <text evidence="8">The sequence shown here is derived from an EMBL/GenBank/DDBJ whole genome shotgun (WGS) entry which is preliminary data.</text>
</comment>
<feature type="transmembrane region" description="Helical" evidence="6">
    <location>
        <begin position="257"/>
        <end position="276"/>
    </location>
</feature>
<evidence type="ECO:0000256" key="3">
    <source>
        <dbReference type="ARBA" id="ARBA00022692"/>
    </source>
</evidence>
<dbReference type="Pfam" id="PF00892">
    <property type="entry name" value="EamA"/>
    <property type="match status" value="2"/>
</dbReference>
<dbReference type="PANTHER" id="PTHR22911">
    <property type="entry name" value="ACYL-MALONYL CONDENSING ENZYME-RELATED"/>
    <property type="match status" value="1"/>
</dbReference>
<accession>A0A0P6WDT1</accession>
<evidence type="ECO:0000313" key="8">
    <source>
        <dbReference type="EMBL" id="KPL54634.1"/>
    </source>
</evidence>
<feature type="domain" description="EamA" evidence="7">
    <location>
        <begin position="141"/>
        <end position="272"/>
    </location>
</feature>
<organism evidence="8 9">
    <name type="scientific">Prosthecodimorpha hirschii</name>
    <dbReference type="NCBI Taxonomy" id="665126"/>
    <lineage>
        <taxon>Bacteria</taxon>
        <taxon>Pseudomonadati</taxon>
        <taxon>Pseudomonadota</taxon>
        <taxon>Alphaproteobacteria</taxon>
        <taxon>Hyphomicrobiales</taxon>
        <taxon>Ancalomicrobiaceae</taxon>
        <taxon>Prosthecodimorpha</taxon>
    </lineage>
</organism>
<gene>
    <name evidence="8" type="ORF">ABB55_22385</name>
</gene>
<feature type="transmembrane region" description="Helical" evidence="6">
    <location>
        <begin position="88"/>
        <end position="106"/>
    </location>
</feature>
<name>A0A0P6WDT1_9HYPH</name>
<dbReference type="InterPro" id="IPR000620">
    <property type="entry name" value="EamA_dom"/>
</dbReference>
<dbReference type="InterPro" id="IPR037185">
    <property type="entry name" value="EmrE-like"/>
</dbReference>
<dbReference type="GO" id="GO:0016020">
    <property type="term" value="C:membrane"/>
    <property type="evidence" value="ECO:0007669"/>
    <property type="project" value="UniProtKB-SubCell"/>
</dbReference>
<feature type="transmembrane region" description="Helical" evidence="6">
    <location>
        <begin position="29"/>
        <end position="45"/>
    </location>
</feature>
<keyword evidence="9" id="KW-1185">Reference proteome</keyword>
<sequence length="286" mass="30242">MAGALLAFVGAALSIRVLSGTLPPLQINIVRTGGGLLLLLGALAIRPALARGLDIRRAYRHIPRNVAHASAGVFWTVSIGLLPLATVFSLEFTAPAWAALLAFPILGEKIGRMTMVGVFACIIGVLIILRPSPSTFDATALLPLCAALGFGLSVLLTRRLTRTETTFAILFWMMVIQLTLNAVGSAFWPAAQPGFAALDSHGLLACLTLAVSGLLSQLCLSRALHLGEALLVMPLDFLRVPLIAVIGYWVFGEPLDIWVFIGFGVIAGGIVLGLMAQARKIEETAL</sequence>
<dbReference type="AlphaFoldDB" id="A0A0P6WDT1"/>
<keyword evidence="5 6" id="KW-0472">Membrane</keyword>
<dbReference type="Proteomes" id="UP000048984">
    <property type="component" value="Unassembled WGS sequence"/>
</dbReference>
<evidence type="ECO:0000256" key="5">
    <source>
        <dbReference type="ARBA" id="ARBA00023136"/>
    </source>
</evidence>
<feature type="transmembrane region" description="Helical" evidence="6">
    <location>
        <begin position="229"/>
        <end position="251"/>
    </location>
</feature>
<feature type="transmembrane region" description="Helical" evidence="6">
    <location>
        <begin position="169"/>
        <end position="190"/>
    </location>
</feature>
<comment type="subcellular location">
    <subcellularLocation>
        <location evidence="1">Membrane</location>
        <topology evidence="1">Multi-pass membrane protein</topology>
    </subcellularLocation>
</comment>
<protein>
    <recommendedName>
        <fullName evidence="7">EamA domain-containing protein</fullName>
    </recommendedName>
</protein>
<reference evidence="8 9" key="2">
    <citation type="submission" date="2015-10" db="EMBL/GenBank/DDBJ databases">
        <title>Draft Genome Sequence of Prosthecomicrobium hirschii ATCC 27832.</title>
        <authorList>
            <person name="Daniel J."/>
            <person name="Givan S.A."/>
            <person name="Brun Y.V."/>
            <person name="Brown P.J."/>
        </authorList>
    </citation>
    <scope>NUCLEOTIDE SEQUENCE [LARGE SCALE GENOMIC DNA]</scope>
    <source>
        <strain evidence="8 9">16</strain>
    </source>
</reference>
<evidence type="ECO:0000256" key="1">
    <source>
        <dbReference type="ARBA" id="ARBA00004141"/>
    </source>
</evidence>
<proteinExistence type="inferred from homology"/>